<keyword evidence="2" id="KW-1185">Reference proteome</keyword>
<proteinExistence type="predicted"/>
<dbReference type="EMBL" id="MCFA01000021">
    <property type="protein sequence ID" value="ORY15988.1"/>
    <property type="molecule type" value="Genomic_DNA"/>
</dbReference>
<gene>
    <name evidence="1" type="ORF">BCR34DRAFT_144412</name>
</gene>
<accession>A0A1Y2A0L4</accession>
<dbReference type="OrthoDB" id="3666780at2759"/>
<dbReference type="AlphaFoldDB" id="A0A1Y2A0L4"/>
<reference evidence="1 2" key="1">
    <citation type="submission" date="2016-07" db="EMBL/GenBank/DDBJ databases">
        <title>Pervasive Adenine N6-methylation of Active Genes in Fungi.</title>
        <authorList>
            <consortium name="DOE Joint Genome Institute"/>
            <person name="Mondo S.J."/>
            <person name="Dannebaum R.O."/>
            <person name="Kuo R.C."/>
            <person name="Labutti K."/>
            <person name="Haridas S."/>
            <person name="Kuo A."/>
            <person name="Salamov A."/>
            <person name="Ahrendt S.R."/>
            <person name="Lipzen A."/>
            <person name="Sullivan W."/>
            <person name="Andreopoulos W.B."/>
            <person name="Clum A."/>
            <person name="Lindquist E."/>
            <person name="Daum C."/>
            <person name="Ramamoorthy G.K."/>
            <person name="Gryganskyi A."/>
            <person name="Culley D."/>
            <person name="Magnuson J.K."/>
            <person name="James T.Y."/>
            <person name="O'Malley M.A."/>
            <person name="Stajich J.E."/>
            <person name="Spatafora J.W."/>
            <person name="Visel A."/>
            <person name="Grigoriev I.V."/>
        </authorList>
    </citation>
    <scope>NUCLEOTIDE SEQUENCE [LARGE SCALE GENOMIC DNA]</scope>
    <source>
        <strain evidence="1 2">CBS 115471</strain>
    </source>
</reference>
<protein>
    <submittedName>
        <fullName evidence="1">Uncharacterized protein</fullName>
    </submittedName>
</protein>
<name>A0A1Y2A0L4_9PLEO</name>
<dbReference type="Proteomes" id="UP000193144">
    <property type="component" value="Unassembled WGS sequence"/>
</dbReference>
<evidence type="ECO:0000313" key="2">
    <source>
        <dbReference type="Proteomes" id="UP000193144"/>
    </source>
</evidence>
<organism evidence="1 2">
    <name type="scientific">Clohesyomyces aquaticus</name>
    <dbReference type="NCBI Taxonomy" id="1231657"/>
    <lineage>
        <taxon>Eukaryota</taxon>
        <taxon>Fungi</taxon>
        <taxon>Dikarya</taxon>
        <taxon>Ascomycota</taxon>
        <taxon>Pezizomycotina</taxon>
        <taxon>Dothideomycetes</taxon>
        <taxon>Pleosporomycetidae</taxon>
        <taxon>Pleosporales</taxon>
        <taxon>Lindgomycetaceae</taxon>
        <taxon>Clohesyomyces</taxon>
    </lineage>
</organism>
<comment type="caution">
    <text evidence="1">The sequence shown here is derived from an EMBL/GenBank/DDBJ whole genome shotgun (WGS) entry which is preliminary data.</text>
</comment>
<sequence>METAPPHNTMSAASPEYSTTALTTMNMQRSNDNGVWGHYNSPLFRILSGEIRNQIYELVLSMPDPIHRTEGAYCDMDRFRLHTVPGVAQINQLKYLCRKMRQETLYLELAFYQGKLVFGPQKFNQALLSTCRDFLKISPQCRAQHLRTILVLDTTHQYLRYGRANPDWRDFMTNLPILPDLKFVAILMHFCRNNPQAELLLVLSGPILSSMPIVQYGGPVLPWIMPWLLFCTDVEPFSSHSGDSALKFPLSVL</sequence>
<evidence type="ECO:0000313" key="1">
    <source>
        <dbReference type="EMBL" id="ORY15988.1"/>
    </source>
</evidence>